<evidence type="ECO:0000259" key="2">
    <source>
        <dbReference type="PROSITE" id="PS50887"/>
    </source>
</evidence>
<dbReference type="PROSITE" id="PS50887">
    <property type="entry name" value="GGDEF"/>
    <property type="match status" value="1"/>
</dbReference>
<dbReference type="SUPFAM" id="SSF55073">
    <property type="entry name" value="Nucleotide cyclase"/>
    <property type="match status" value="1"/>
</dbReference>
<evidence type="ECO:0000313" key="4">
    <source>
        <dbReference type="Proteomes" id="UP001237595"/>
    </source>
</evidence>
<comment type="caution">
    <text evidence="3">The sequence shown here is derived from an EMBL/GenBank/DDBJ whole genome shotgun (WGS) entry which is preliminary data.</text>
</comment>
<dbReference type="InterPro" id="IPR000160">
    <property type="entry name" value="GGDEF_dom"/>
</dbReference>
<protein>
    <submittedName>
        <fullName evidence="3">GGDEF domain-containing protein</fullName>
        <ecNumber evidence="3">2.7.7.65</ecNumber>
    </submittedName>
</protein>
<dbReference type="RefSeq" id="WP_281456140.1">
    <property type="nucleotide sequence ID" value="NZ_JASAOF010000007.1"/>
</dbReference>
<dbReference type="InterPro" id="IPR029787">
    <property type="entry name" value="Nucleotide_cyclase"/>
</dbReference>
<accession>A0ABT6PPA9</accession>
<feature type="region of interest" description="Disordered" evidence="1">
    <location>
        <begin position="187"/>
        <end position="207"/>
    </location>
</feature>
<dbReference type="EC" id="2.7.7.65" evidence="3"/>
<dbReference type="GO" id="GO:0052621">
    <property type="term" value="F:diguanylate cyclase activity"/>
    <property type="evidence" value="ECO:0007669"/>
    <property type="project" value="UniProtKB-EC"/>
</dbReference>
<dbReference type="CDD" id="cd01949">
    <property type="entry name" value="GGDEF"/>
    <property type="match status" value="1"/>
</dbReference>
<keyword evidence="4" id="KW-1185">Reference proteome</keyword>
<dbReference type="Pfam" id="PF00990">
    <property type="entry name" value="GGDEF"/>
    <property type="match status" value="1"/>
</dbReference>
<keyword evidence="3" id="KW-0808">Transferase</keyword>
<dbReference type="NCBIfam" id="TIGR00254">
    <property type="entry name" value="GGDEF"/>
    <property type="match status" value="1"/>
</dbReference>
<dbReference type="Proteomes" id="UP001237595">
    <property type="component" value="Unassembled WGS sequence"/>
</dbReference>
<dbReference type="PANTHER" id="PTHR46663">
    <property type="entry name" value="DIGUANYLATE CYCLASE DGCT-RELATED"/>
    <property type="match status" value="1"/>
</dbReference>
<dbReference type="PANTHER" id="PTHR46663:SF2">
    <property type="entry name" value="GGDEF DOMAIN-CONTAINING PROTEIN"/>
    <property type="match status" value="1"/>
</dbReference>
<dbReference type="Gene3D" id="3.30.70.270">
    <property type="match status" value="1"/>
</dbReference>
<evidence type="ECO:0000313" key="3">
    <source>
        <dbReference type="EMBL" id="MDI2029836.1"/>
    </source>
</evidence>
<dbReference type="InterPro" id="IPR052163">
    <property type="entry name" value="DGC-Regulatory_Protein"/>
</dbReference>
<dbReference type="InterPro" id="IPR043128">
    <property type="entry name" value="Rev_trsase/Diguanyl_cyclase"/>
</dbReference>
<organism evidence="3 4">
    <name type="scientific">Saccharopolyspora ipomoeae</name>
    <dbReference type="NCBI Taxonomy" id="3042027"/>
    <lineage>
        <taxon>Bacteria</taxon>
        <taxon>Bacillati</taxon>
        <taxon>Actinomycetota</taxon>
        <taxon>Actinomycetes</taxon>
        <taxon>Pseudonocardiales</taxon>
        <taxon>Pseudonocardiaceae</taxon>
        <taxon>Saccharopolyspora</taxon>
    </lineage>
</organism>
<feature type="compositionally biased region" description="Polar residues" evidence="1">
    <location>
        <begin position="187"/>
        <end position="196"/>
    </location>
</feature>
<reference evidence="3 4" key="1">
    <citation type="submission" date="2023-04" db="EMBL/GenBank/DDBJ databases">
        <title>Draft genome sequence of Saccharopolyspora sp. TS4A08 isolated from sweet potato rhizospheric soil.</title>
        <authorList>
            <person name="Suksaard P."/>
            <person name="Duangmal K."/>
        </authorList>
    </citation>
    <scope>NUCLEOTIDE SEQUENCE [LARGE SCALE GENOMIC DNA]</scope>
    <source>
        <strain evidence="3 4">TS4A08</strain>
    </source>
</reference>
<dbReference type="SMART" id="SM00267">
    <property type="entry name" value="GGDEF"/>
    <property type="match status" value="1"/>
</dbReference>
<feature type="compositionally biased region" description="Basic and acidic residues" evidence="1">
    <location>
        <begin position="198"/>
        <end position="207"/>
    </location>
</feature>
<name>A0ABT6PPA9_9PSEU</name>
<keyword evidence="3" id="KW-0548">Nucleotidyltransferase</keyword>
<evidence type="ECO:0000256" key="1">
    <source>
        <dbReference type="SAM" id="MobiDB-lite"/>
    </source>
</evidence>
<dbReference type="EMBL" id="JASAOF010000007">
    <property type="protein sequence ID" value="MDI2029836.1"/>
    <property type="molecule type" value="Genomic_DNA"/>
</dbReference>
<sequence>MFAKSLALAGAAGTVALGWRAHRLHARLHTDELTGLANRAALNRAFARTQRRAAAGELVGLLMCDVDRFKQINDTHGHRTGDHVLRSIATDLSRLTTGTDELAVRLSGDEFVVLLPDLADVRDAEGRARHYRDALACNRVIDGQRMQLTVSVGAAVDTATTTTLSALAGHADARMYELKRHTHLTSLPTTSATCPTTRRRDLPKEAA</sequence>
<feature type="domain" description="GGDEF" evidence="2">
    <location>
        <begin position="57"/>
        <end position="192"/>
    </location>
</feature>
<gene>
    <name evidence="3" type="ORF">QFW96_14490</name>
</gene>
<proteinExistence type="predicted"/>